<keyword evidence="2" id="KW-0378">Hydrolase</keyword>
<dbReference type="Proteomes" id="UP000032336">
    <property type="component" value="Unassembled WGS sequence"/>
</dbReference>
<dbReference type="RefSeq" id="WP_035390448.1">
    <property type="nucleotide sequence ID" value="NZ_JQKF01000025.1"/>
</dbReference>
<dbReference type="AlphaFoldDB" id="A0A0D8FTN3"/>
<protein>
    <submittedName>
        <fullName evidence="2">ATP-dependent Clp protease adapter protein ClpS</fullName>
    </submittedName>
</protein>
<dbReference type="Gene3D" id="3.30.1390.10">
    <property type="match status" value="1"/>
</dbReference>
<evidence type="ECO:0000313" key="2">
    <source>
        <dbReference type="EMBL" id="KJE75617.1"/>
    </source>
</evidence>
<dbReference type="OrthoDB" id="162238at2"/>
<reference evidence="2 3" key="1">
    <citation type="submission" date="2015-01" db="EMBL/GenBank/DDBJ databases">
        <title>Draft genome of the acidophilic iron oxidizer Ferrimicrobium acidiphilum strain T23.</title>
        <authorList>
            <person name="Poehlein A."/>
            <person name="Eisen S."/>
            <person name="Schloemann M."/>
            <person name="Johnson B.D."/>
            <person name="Daniel R."/>
            <person name="Muehling M."/>
        </authorList>
    </citation>
    <scope>NUCLEOTIDE SEQUENCE [LARGE SCALE GENOMIC DNA]</scope>
    <source>
        <strain evidence="2 3">T23</strain>
    </source>
</reference>
<dbReference type="eggNOG" id="COG2127">
    <property type="taxonomic scope" value="Bacteria"/>
</dbReference>
<dbReference type="InterPro" id="IPR003769">
    <property type="entry name" value="ClpS_core"/>
</dbReference>
<proteinExistence type="predicted"/>
<dbReference type="InterPro" id="IPR014719">
    <property type="entry name" value="Ribosomal_bL12_C/ClpS-like"/>
</dbReference>
<name>A0A0D8FTN3_9ACTN</name>
<dbReference type="Pfam" id="PF02617">
    <property type="entry name" value="ClpS"/>
    <property type="match status" value="1"/>
</dbReference>
<keyword evidence="3" id="KW-1185">Reference proteome</keyword>
<evidence type="ECO:0000259" key="1">
    <source>
        <dbReference type="Pfam" id="PF02617"/>
    </source>
</evidence>
<dbReference type="GO" id="GO:0008233">
    <property type="term" value="F:peptidase activity"/>
    <property type="evidence" value="ECO:0007669"/>
    <property type="project" value="UniProtKB-KW"/>
</dbReference>
<dbReference type="EMBL" id="JXUW01000034">
    <property type="protein sequence ID" value="KJE75617.1"/>
    <property type="molecule type" value="Genomic_DNA"/>
</dbReference>
<evidence type="ECO:0000313" key="3">
    <source>
        <dbReference type="Proteomes" id="UP000032336"/>
    </source>
</evidence>
<dbReference type="STRING" id="1121877.FEAC_26400"/>
<accession>A0A0D8FTN3</accession>
<dbReference type="SUPFAM" id="SSF54736">
    <property type="entry name" value="ClpS-like"/>
    <property type="match status" value="1"/>
</dbReference>
<dbReference type="GO" id="GO:0030163">
    <property type="term" value="P:protein catabolic process"/>
    <property type="evidence" value="ECO:0007669"/>
    <property type="project" value="InterPro"/>
</dbReference>
<keyword evidence="2" id="KW-0645">Protease</keyword>
<dbReference type="GO" id="GO:0006508">
    <property type="term" value="P:proteolysis"/>
    <property type="evidence" value="ECO:0007669"/>
    <property type="project" value="UniProtKB-KW"/>
</dbReference>
<dbReference type="NCBIfam" id="NF000668">
    <property type="entry name" value="PRK00033.1-1"/>
    <property type="match status" value="1"/>
</dbReference>
<sequence>MSTAPLLSPTEEKQEETLAEESWVTILWDDPVNLIPYVIYVLQMLFAFSKVKATELTMQVHRDGKAIVAAGAREDMENNVASLHRYGLWATVGRA</sequence>
<comment type="caution">
    <text evidence="2">The sequence shown here is derived from an EMBL/GenBank/DDBJ whole genome shotgun (WGS) entry which is preliminary data.</text>
</comment>
<gene>
    <name evidence="2" type="primary">clpS</name>
    <name evidence="2" type="ORF">FEAC_26400</name>
</gene>
<feature type="domain" description="Adaptor protein ClpS core" evidence="1">
    <location>
        <begin position="20"/>
        <end position="91"/>
    </location>
</feature>
<dbReference type="GeneID" id="78373647"/>
<organism evidence="2 3">
    <name type="scientific">Ferrimicrobium acidiphilum DSM 19497</name>
    <dbReference type="NCBI Taxonomy" id="1121877"/>
    <lineage>
        <taxon>Bacteria</taxon>
        <taxon>Bacillati</taxon>
        <taxon>Actinomycetota</taxon>
        <taxon>Acidimicrobiia</taxon>
        <taxon>Acidimicrobiales</taxon>
        <taxon>Acidimicrobiaceae</taxon>
        <taxon>Ferrimicrobium</taxon>
    </lineage>
</organism>